<keyword evidence="3" id="KW-1185">Reference proteome</keyword>
<evidence type="ECO:0000313" key="2">
    <source>
        <dbReference type="EMBL" id="UGS25950.1"/>
    </source>
</evidence>
<dbReference type="EMBL" id="CP082781">
    <property type="protein sequence ID" value="UGS25950.1"/>
    <property type="molecule type" value="Genomic_DNA"/>
</dbReference>
<proteinExistence type="predicted"/>
<dbReference type="InterPro" id="IPR002145">
    <property type="entry name" value="CopG"/>
</dbReference>
<sequence length="87" mass="9500">MAMNLRLGAEAAAALKTESARTGISQQEIVRRAVAEHLGFGGGTRQPFYPDWAHPPVEPFRDVRASLSLPDGVTIQSVLDDLREERA</sequence>
<protein>
    <submittedName>
        <fullName evidence="2">Ribbon-helix-helix domain-containing protein</fullName>
    </submittedName>
</protein>
<evidence type="ECO:0000259" key="1">
    <source>
        <dbReference type="Pfam" id="PF01402"/>
    </source>
</evidence>
<reference evidence="2 3" key="1">
    <citation type="submission" date="2023-01" db="EMBL/GenBank/DDBJ databases">
        <title>Characterization of estradiol degrading bacteria Microbacterium sp. MZT7 and reveal degrading genes through genome analysis.</title>
        <authorList>
            <person name="Hao P."/>
            <person name="Gao Y."/>
        </authorList>
    </citation>
    <scope>NUCLEOTIDE SEQUENCE [LARGE SCALE GENOMIC DNA]</scope>
    <source>
        <strain evidence="2 3">MZT7</strain>
    </source>
</reference>
<gene>
    <name evidence="2" type="ORF">K8F61_15065</name>
</gene>
<evidence type="ECO:0000313" key="3">
    <source>
        <dbReference type="Proteomes" id="UP001199642"/>
    </source>
</evidence>
<dbReference type="Proteomes" id="UP001199642">
    <property type="component" value="Chromosome"/>
</dbReference>
<feature type="domain" description="Ribbon-helix-helix protein CopG" evidence="1">
    <location>
        <begin position="4"/>
        <end position="38"/>
    </location>
</feature>
<dbReference type="CDD" id="cd21631">
    <property type="entry name" value="RHH_CopG_NikR-like"/>
    <property type="match status" value="1"/>
</dbReference>
<accession>A0ABY3RST5</accession>
<dbReference type="Pfam" id="PF01402">
    <property type="entry name" value="RHH_1"/>
    <property type="match status" value="1"/>
</dbReference>
<organism evidence="2 3">
    <name type="scientific">Microbacterium resistens</name>
    <dbReference type="NCBI Taxonomy" id="156977"/>
    <lineage>
        <taxon>Bacteria</taxon>
        <taxon>Bacillati</taxon>
        <taxon>Actinomycetota</taxon>
        <taxon>Actinomycetes</taxon>
        <taxon>Micrococcales</taxon>
        <taxon>Microbacteriaceae</taxon>
        <taxon>Microbacterium</taxon>
    </lineage>
</organism>
<name>A0ABY3RST5_9MICO</name>
<dbReference type="RefSeq" id="WP_219085381.1">
    <property type="nucleotide sequence ID" value="NZ_CP082781.1"/>
</dbReference>